<keyword evidence="1" id="KW-0812">Transmembrane</keyword>
<feature type="domain" description="EfeO-type cupredoxin-like" evidence="2">
    <location>
        <begin position="37"/>
        <end position="124"/>
    </location>
</feature>
<accession>A0A0G0KDP9</accession>
<protein>
    <submittedName>
        <fullName evidence="3">Blue (Type 1) copper domain protein</fullName>
    </submittedName>
</protein>
<dbReference type="PANTHER" id="PTHR36507:SF1">
    <property type="entry name" value="BLL1555 PROTEIN"/>
    <property type="match status" value="1"/>
</dbReference>
<dbReference type="AlphaFoldDB" id="A0A0G0KDP9"/>
<evidence type="ECO:0000313" key="4">
    <source>
        <dbReference type="Proteomes" id="UP000034498"/>
    </source>
</evidence>
<feature type="transmembrane region" description="Helical" evidence="1">
    <location>
        <begin position="6"/>
        <end position="22"/>
    </location>
</feature>
<comment type="caution">
    <text evidence="3">The sequence shown here is derived from an EMBL/GenBank/DDBJ whole genome shotgun (WGS) entry which is preliminary data.</text>
</comment>
<gene>
    <name evidence="3" type="ORF">US94_C0031G0002</name>
</gene>
<evidence type="ECO:0000259" key="2">
    <source>
        <dbReference type="Pfam" id="PF13473"/>
    </source>
</evidence>
<dbReference type="Gene3D" id="2.60.40.420">
    <property type="entry name" value="Cupredoxins - blue copper proteins"/>
    <property type="match status" value="1"/>
</dbReference>
<organism evidence="3 4">
    <name type="scientific">Berkelbacteria bacterium GW2011_GWB1_38_5</name>
    <dbReference type="NCBI Taxonomy" id="1618336"/>
    <lineage>
        <taxon>Bacteria</taxon>
        <taxon>Candidatus Berkelbacteria</taxon>
    </lineage>
</organism>
<keyword evidence="1" id="KW-1133">Transmembrane helix</keyword>
<keyword evidence="1" id="KW-0472">Membrane</keyword>
<dbReference type="InterPro" id="IPR052721">
    <property type="entry name" value="ET_Amicyanin"/>
</dbReference>
<name>A0A0G0KDP9_9BACT</name>
<dbReference type="Proteomes" id="UP000034498">
    <property type="component" value="Unassembled WGS sequence"/>
</dbReference>
<dbReference type="PANTHER" id="PTHR36507">
    <property type="entry name" value="BLL1555 PROTEIN"/>
    <property type="match status" value="1"/>
</dbReference>
<evidence type="ECO:0000256" key="1">
    <source>
        <dbReference type="SAM" id="Phobius"/>
    </source>
</evidence>
<dbReference type="Pfam" id="PF13473">
    <property type="entry name" value="Cupredoxin_1"/>
    <property type="match status" value="1"/>
</dbReference>
<dbReference type="STRING" id="1618336.US94_C0031G0002"/>
<dbReference type="SUPFAM" id="SSF49503">
    <property type="entry name" value="Cupredoxins"/>
    <property type="match status" value="1"/>
</dbReference>
<reference evidence="3 4" key="1">
    <citation type="journal article" date="2015" name="Nature">
        <title>rRNA introns, odd ribosomes, and small enigmatic genomes across a large radiation of phyla.</title>
        <authorList>
            <person name="Brown C.T."/>
            <person name="Hug L.A."/>
            <person name="Thomas B.C."/>
            <person name="Sharon I."/>
            <person name="Castelle C.J."/>
            <person name="Singh A."/>
            <person name="Wilkins M.J."/>
            <person name="Williams K.H."/>
            <person name="Banfield J.F."/>
        </authorList>
    </citation>
    <scope>NUCLEOTIDE SEQUENCE [LARGE SCALE GENOMIC DNA]</scope>
</reference>
<evidence type="ECO:0000313" key="3">
    <source>
        <dbReference type="EMBL" id="KKQ73600.1"/>
    </source>
</evidence>
<dbReference type="InterPro" id="IPR028096">
    <property type="entry name" value="EfeO_Cupredoxin"/>
</dbReference>
<sequence>MKNIWIILAVIVVIGLLAWIYVKGYGKGGNQTSSPTPTAQETVNGNSIKISNLTFSPVVLEVTKGTKVIWTNDDPTDHTVTADNGEFSSSILAKGKTFEFTFNDIGEFSYHCSIHTTMKAKIVVKWD</sequence>
<proteinExistence type="predicted"/>
<dbReference type="InterPro" id="IPR008972">
    <property type="entry name" value="Cupredoxin"/>
</dbReference>
<dbReference type="EMBL" id="LBUX01000031">
    <property type="protein sequence ID" value="KKQ73600.1"/>
    <property type="molecule type" value="Genomic_DNA"/>
</dbReference>